<dbReference type="InterPro" id="IPR046349">
    <property type="entry name" value="C1-like_sf"/>
</dbReference>
<dbReference type="PANTHER" id="PTHR47440:SF1">
    <property type="entry name" value="RHO_RAC GUANINE NUCLEOTIDE EXCHANGE FACTOR 18"/>
    <property type="match status" value="1"/>
</dbReference>
<dbReference type="Proteomes" id="UP001652622">
    <property type="component" value="Unplaced"/>
</dbReference>
<organism evidence="2 3">
    <name type="scientific">Pantherophis guttatus</name>
    <name type="common">Corn snake</name>
    <name type="synonym">Elaphe guttata</name>
    <dbReference type="NCBI Taxonomy" id="94885"/>
    <lineage>
        <taxon>Eukaryota</taxon>
        <taxon>Metazoa</taxon>
        <taxon>Chordata</taxon>
        <taxon>Craniata</taxon>
        <taxon>Vertebrata</taxon>
        <taxon>Euteleostomi</taxon>
        <taxon>Lepidosauria</taxon>
        <taxon>Squamata</taxon>
        <taxon>Bifurcata</taxon>
        <taxon>Unidentata</taxon>
        <taxon>Episquamata</taxon>
        <taxon>Toxicofera</taxon>
        <taxon>Serpentes</taxon>
        <taxon>Colubroidea</taxon>
        <taxon>Colubridae</taxon>
        <taxon>Colubrinae</taxon>
        <taxon>Pantherophis</taxon>
    </lineage>
</organism>
<evidence type="ECO:0000313" key="2">
    <source>
        <dbReference type="Proteomes" id="UP001652622"/>
    </source>
</evidence>
<dbReference type="PANTHER" id="PTHR47440">
    <property type="entry name" value="RIKEN CDNA A430078G23 GENE"/>
    <property type="match status" value="1"/>
</dbReference>
<evidence type="ECO:0000256" key="1">
    <source>
        <dbReference type="SAM" id="MobiDB-lite"/>
    </source>
</evidence>
<evidence type="ECO:0000313" key="3">
    <source>
        <dbReference type="RefSeq" id="XP_034293472.2"/>
    </source>
</evidence>
<dbReference type="KEGG" id="pgut:117677418"/>
<dbReference type="SUPFAM" id="SSF57889">
    <property type="entry name" value="Cysteine-rich domain"/>
    <property type="match status" value="1"/>
</dbReference>
<protein>
    <submittedName>
        <fullName evidence="3">Rho guanine nucleotide exchange factor 18-like</fullName>
    </submittedName>
</protein>
<dbReference type="GeneID" id="117677418"/>
<feature type="region of interest" description="Disordered" evidence="1">
    <location>
        <begin position="211"/>
        <end position="254"/>
    </location>
</feature>
<gene>
    <name evidence="3" type="primary">LOC117677418</name>
</gene>
<dbReference type="AlphaFoldDB" id="A0A6P9DCD8"/>
<accession>A0A6P9DCD8</accession>
<feature type="compositionally biased region" description="Basic and acidic residues" evidence="1">
    <location>
        <begin position="238"/>
        <end position="249"/>
    </location>
</feature>
<dbReference type="InterPro" id="IPR053089">
    <property type="entry name" value="Rho_GEF18"/>
</dbReference>
<name>A0A6P9DCD8_PANGU</name>
<dbReference type="InParanoid" id="A0A6P9DCD8"/>
<reference evidence="3" key="1">
    <citation type="submission" date="2025-08" db="UniProtKB">
        <authorList>
            <consortium name="RefSeq"/>
        </authorList>
    </citation>
    <scope>IDENTIFICATION</scope>
    <source>
        <tissue evidence="3">Blood</tissue>
    </source>
</reference>
<proteinExistence type="predicted"/>
<keyword evidence="2" id="KW-1185">Reference proteome</keyword>
<dbReference type="RefSeq" id="XP_034293472.2">
    <property type="nucleotide sequence ID" value="XM_034437581.2"/>
</dbReference>
<sequence>MADSLLNHSWPSFSRRWMKRWSFKRGSDCKRSAQDFPSSCTVPISGCNSPNTLSPSLIAEDEVFFGSMAEEREDTSSPEQDTLPCIVDSSTEDLLSIDSALQGSEYYKDLEFAGPTETNSNMHLRLDWTSQETPGFCSSAKHSTGCEEMLANTQSLDTPASFEMGHHYLEEVCACPCTSGNQGSFVKGEQEQTLLDEEGFPVLTRSMSTSRRHSWESLQSPTDAQRRFSLDASELGSDTEREEEKEKSLPDLSPPLSWSGLETWNASSVIKVEDEPLCQNLGLVEKPGNVVSLGCFDSDNSGKQLTSTSISCSCGNVPSQHVSQSLEVPLPISVGIVPPVLDMIQKDHVAPEQVLMVQEVLKELAQYHSAKQVLYSPEGKNETQKNLTWFEFLSNECEESPRNDKTEKGTKVKRRLSNLRNRVTGSWQKEKGKNKDREKEAVEAKERTQALHGHELALGTFSNGTCCSLCGKILLNKTGLQCLSE</sequence>